<dbReference type="Pfam" id="PF04854">
    <property type="entry name" value="DUF624"/>
    <property type="match status" value="1"/>
</dbReference>
<dbReference type="InterPro" id="IPR006938">
    <property type="entry name" value="DUF624"/>
</dbReference>
<protein>
    <submittedName>
        <fullName evidence="2">DUF624 domain-containing protein</fullName>
    </submittedName>
</protein>
<comment type="caution">
    <text evidence="2">The sequence shown here is derived from an EMBL/GenBank/DDBJ whole genome shotgun (WGS) entry which is preliminary data.</text>
</comment>
<keyword evidence="1" id="KW-0812">Transmembrane</keyword>
<keyword evidence="1" id="KW-1133">Transmembrane helix</keyword>
<keyword evidence="3" id="KW-1185">Reference proteome</keyword>
<feature type="transmembrane region" description="Helical" evidence="1">
    <location>
        <begin position="95"/>
        <end position="115"/>
    </location>
</feature>
<dbReference type="EMBL" id="JAFEJT020000031">
    <property type="protein sequence ID" value="MCH9276239.1"/>
    <property type="molecule type" value="Genomic_DNA"/>
</dbReference>
<feature type="transmembrane region" description="Helical" evidence="1">
    <location>
        <begin position="121"/>
        <end position="148"/>
    </location>
</feature>
<accession>A0ABS9VVV4</accession>
<feature type="transmembrane region" description="Helical" evidence="1">
    <location>
        <begin position="169"/>
        <end position="189"/>
    </location>
</feature>
<evidence type="ECO:0000313" key="3">
    <source>
        <dbReference type="Proteomes" id="UP000710815"/>
    </source>
</evidence>
<organism evidence="2 3">
    <name type="scientific">Bifidobacterium amazonense</name>
    <dbReference type="NCBI Taxonomy" id="2809027"/>
    <lineage>
        <taxon>Bacteria</taxon>
        <taxon>Bacillati</taxon>
        <taxon>Actinomycetota</taxon>
        <taxon>Actinomycetes</taxon>
        <taxon>Bifidobacteriales</taxon>
        <taxon>Bifidobacteriaceae</taxon>
        <taxon>Bifidobacterium</taxon>
    </lineage>
</organism>
<evidence type="ECO:0000313" key="2">
    <source>
        <dbReference type="EMBL" id="MCH9276239.1"/>
    </source>
</evidence>
<dbReference type="RefSeq" id="WP_241513934.1">
    <property type="nucleotide sequence ID" value="NZ_JAFEJT020000031.1"/>
</dbReference>
<feature type="transmembrane region" description="Helical" evidence="1">
    <location>
        <begin position="39"/>
        <end position="63"/>
    </location>
</feature>
<reference evidence="2 3" key="2">
    <citation type="journal article" date="2021" name="Syst. Appl. Microbiol.">
        <title>Phylogenetic classification of ten novel species belonging to the genus Bifidobacterium comprising B. phasiani sp. nov., B. pongonis sp. nov., B. saguinibicoloris sp. nov., B. colobi sp. nov., B. simiiventris sp. nov., B. santillanense sp. nov., B. miconis sp. nov., B. amazonense sp. nov., B. pluvialisilvae sp. nov., and B. miconisargentati sp. nov.</title>
        <authorList>
            <person name="Lugli G.A."/>
            <person name="Calvete-Torre I."/>
            <person name="Alessandri G."/>
            <person name="Milani C."/>
            <person name="Turroni F."/>
            <person name="Laiolo P."/>
            <person name="Ossiprandi M.C."/>
            <person name="Margolles A."/>
            <person name="Ruiz L."/>
            <person name="Ventura M."/>
        </authorList>
    </citation>
    <scope>NUCLEOTIDE SEQUENCE [LARGE SCALE GENOMIC DNA]</scope>
    <source>
        <strain evidence="2 3">MA1</strain>
    </source>
</reference>
<proteinExistence type="predicted"/>
<evidence type="ECO:0000256" key="1">
    <source>
        <dbReference type="SAM" id="Phobius"/>
    </source>
</evidence>
<keyword evidence="1" id="KW-0472">Membrane</keyword>
<feature type="transmembrane region" description="Helical" evidence="1">
    <location>
        <begin position="195"/>
        <end position="217"/>
    </location>
</feature>
<sequence length="254" mass="27229">MNLYSMFYGNGGRRESDRDAHPHGLRLFLSVIKWHWGRLIGLNVLFIVSCLPIVTIPCAMTAMSEVLGRLVQRRVCYPLHDYRVAFTREWKRSGLCGLAVFAVFALAVTGVWFYMRSGQPFGVVLAGLCTAAAALSVMAMTYVFPLIAFTDLPVRDVLRNAVLLTQVRFGQSLAALVAIAAVLMISYVGLPYTVLVMPLFGCSLIGLIGVFSAWGGISRYVIVGKRGTTADADGDAGDGAGDAGAAVNGTAGVR</sequence>
<gene>
    <name evidence="2" type="ORF">JS533_008160</name>
</gene>
<name>A0ABS9VVV4_9BIFI</name>
<dbReference type="Proteomes" id="UP000710815">
    <property type="component" value="Unassembled WGS sequence"/>
</dbReference>
<reference evidence="2 3" key="1">
    <citation type="journal article" date="2021" name="Environ. Microbiol.">
        <title>Genetic insights into the dark matter of the mammalian gut microbiota through targeted genome reconstruction.</title>
        <authorList>
            <person name="Lugli G.A."/>
            <person name="Alessandri G."/>
            <person name="Milani C."/>
            <person name="Viappiani A."/>
            <person name="Fontana F."/>
            <person name="Tarracchini C."/>
            <person name="Mancabelli L."/>
            <person name="Argentini C."/>
            <person name="Ruiz L."/>
            <person name="Margolles A."/>
            <person name="van Sinderen D."/>
            <person name="Turroni F."/>
            <person name="Ventura M."/>
        </authorList>
    </citation>
    <scope>NUCLEOTIDE SEQUENCE [LARGE SCALE GENOMIC DNA]</scope>
    <source>
        <strain evidence="2 3">MA1</strain>
    </source>
</reference>